<comment type="cofactor">
    <cofactor evidence="4">
        <name>FAD</name>
        <dbReference type="ChEBI" id="CHEBI:57692"/>
    </cofactor>
</comment>
<dbReference type="Gene3D" id="3.50.50.60">
    <property type="entry name" value="FAD/NAD(P)-binding domain"/>
    <property type="match status" value="1"/>
</dbReference>
<dbReference type="PROSITE" id="PS00624">
    <property type="entry name" value="GMC_OXRED_2"/>
    <property type="match status" value="1"/>
</dbReference>
<evidence type="ECO:0000256" key="1">
    <source>
        <dbReference type="ARBA" id="ARBA00010790"/>
    </source>
</evidence>
<dbReference type="EMBL" id="MU006339">
    <property type="protein sequence ID" value="KAF2846066.1"/>
    <property type="molecule type" value="Genomic_DNA"/>
</dbReference>
<sequence>MIASSTICSGLTPTRWKIEDGKSTILGNSFGVPGVEVTYDYIVVGAGTAGGAIAARLALAGFSVGVVEGGSFYELDNGNRTTIPGYDQAAHPNSDAPSLIEYDMITEPEPGLNGRKLHYNQGRTFGGTSALNLMGYQRGTVGSFDKWASKVGDDSWKWDGVYPFYKQSANFTPPNYEKINPKFNISYDASAFDNSLGGPLQISYGNNQHEYAPGLARGFEAMGLSLIPGLNSGSLIGYGAMTATVNPNAATRDTSKTSFIHQAMEKTDIKLYQTTTVKKVLFDKNKKATGVTVEAHGGVPVVYNLYASKEVIVSAGAFRSPQLLMASGVGPKAILDHFNIPVVADLAGVGQNIEDQVWISFNWGVNVTTMTQITLGNTKYTVPAVEQYLNEQSGPLSGIGAGELTGWEKLPAENRARLSNATLAWLETFPEDWPEVEYQEIAFSAVPDDIGPDGQYMTFGVALLSPKSRGNVTLRSADTNDYPVITLNWLLDPVDQEVAIEAFKRQRQWGRGSGIVVDEFDPAEDIESDAQILAWLKEKATFIYHASCGCAMGKDNDTLAVLDSQARVRGGVSGLRVVDSSSFPVLIPGHPMATVYMLAEKIANAIIKGELE</sequence>
<dbReference type="Proteomes" id="UP000799423">
    <property type="component" value="Unassembled WGS sequence"/>
</dbReference>
<accession>A0A6A7ARW9</accession>
<keyword evidence="7" id="KW-1185">Reference proteome</keyword>
<dbReference type="PANTHER" id="PTHR11552">
    <property type="entry name" value="GLUCOSE-METHANOL-CHOLINE GMC OXIDOREDUCTASE"/>
    <property type="match status" value="1"/>
</dbReference>
<feature type="binding site" evidence="4">
    <location>
        <position position="128"/>
    </location>
    <ligand>
        <name>FAD</name>
        <dbReference type="ChEBI" id="CHEBI:57692"/>
    </ligand>
</feature>
<dbReference type="SUPFAM" id="SSF51905">
    <property type="entry name" value="FAD/NAD(P)-binding domain"/>
    <property type="match status" value="1"/>
</dbReference>
<dbReference type="GO" id="GO:0050660">
    <property type="term" value="F:flavin adenine dinucleotide binding"/>
    <property type="evidence" value="ECO:0007669"/>
    <property type="project" value="InterPro"/>
</dbReference>
<gene>
    <name evidence="6" type="ORF">T440DRAFT_502089</name>
</gene>
<evidence type="ECO:0000256" key="3">
    <source>
        <dbReference type="PIRSR" id="PIRSR000137-1"/>
    </source>
</evidence>
<name>A0A6A7ARW9_9PLEO</name>
<keyword evidence="2" id="KW-0325">Glycoprotein</keyword>
<feature type="domain" description="Glucose-methanol-choline oxidoreductase N-terminal" evidence="5">
    <location>
        <begin position="316"/>
        <end position="330"/>
    </location>
</feature>
<evidence type="ECO:0000313" key="7">
    <source>
        <dbReference type="Proteomes" id="UP000799423"/>
    </source>
</evidence>
<dbReference type="InterPro" id="IPR012132">
    <property type="entry name" value="GMC_OxRdtase"/>
</dbReference>
<dbReference type="Gene3D" id="3.30.560.10">
    <property type="entry name" value="Glucose Oxidase, domain 3"/>
    <property type="match status" value="1"/>
</dbReference>
<dbReference type="InterPro" id="IPR000172">
    <property type="entry name" value="GMC_OxRdtase_N"/>
</dbReference>
<dbReference type="OrthoDB" id="269227at2759"/>
<dbReference type="GO" id="GO:0016614">
    <property type="term" value="F:oxidoreductase activity, acting on CH-OH group of donors"/>
    <property type="evidence" value="ECO:0007669"/>
    <property type="project" value="InterPro"/>
</dbReference>
<dbReference type="InterPro" id="IPR007867">
    <property type="entry name" value="GMC_OxRtase_C"/>
</dbReference>
<dbReference type="SUPFAM" id="SSF54373">
    <property type="entry name" value="FAD-linked reductases, C-terminal domain"/>
    <property type="match status" value="1"/>
</dbReference>
<comment type="similarity">
    <text evidence="1">Belongs to the GMC oxidoreductase family.</text>
</comment>
<dbReference type="InterPro" id="IPR036188">
    <property type="entry name" value="FAD/NAD-bd_sf"/>
</dbReference>
<dbReference type="AlphaFoldDB" id="A0A6A7ARW9"/>
<keyword evidence="4" id="KW-0274">FAD</keyword>
<evidence type="ECO:0000313" key="6">
    <source>
        <dbReference type="EMBL" id="KAF2846066.1"/>
    </source>
</evidence>
<keyword evidence="4" id="KW-0285">Flavoprotein</keyword>
<dbReference type="Pfam" id="PF05199">
    <property type="entry name" value="GMC_oxred_C"/>
    <property type="match status" value="1"/>
</dbReference>
<dbReference type="PIRSF" id="PIRSF000137">
    <property type="entry name" value="Alcohol_oxidase"/>
    <property type="match status" value="1"/>
</dbReference>
<dbReference type="GO" id="GO:0044550">
    <property type="term" value="P:secondary metabolite biosynthetic process"/>
    <property type="evidence" value="ECO:0007669"/>
    <property type="project" value="TreeGrafter"/>
</dbReference>
<feature type="active site" description="Proton donor" evidence="3">
    <location>
        <position position="545"/>
    </location>
</feature>
<protein>
    <submittedName>
        <fullName evidence="6">GMC oxidoreductase</fullName>
    </submittedName>
</protein>
<evidence type="ECO:0000256" key="4">
    <source>
        <dbReference type="PIRSR" id="PIRSR000137-2"/>
    </source>
</evidence>
<proteinExistence type="inferred from homology"/>
<evidence type="ECO:0000259" key="5">
    <source>
        <dbReference type="PROSITE" id="PS00624"/>
    </source>
</evidence>
<dbReference type="PANTHER" id="PTHR11552:SF138">
    <property type="entry name" value="DEHYDROGENASE PKFF-RELATED"/>
    <property type="match status" value="1"/>
</dbReference>
<feature type="binding site" evidence="4">
    <location>
        <position position="277"/>
    </location>
    <ligand>
        <name>FAD</name>
        <dbReference type="ChEBI" id="CHEBI:57692"/>
    </ligand>
</feature>
<evidence type="ECO:0000256" key="2">
    <source>
        <dbReference type="ARBA" id="ARBA00023180"/>
    </source>
</evidence>
<reference evidence="6" key="1">
    <citation type="submission" date="2020-01" db="EMBL/GenBank/DDBJ databases">
        <authorList>
            <consortium name="DOE Joint Genome Institute"/>
            <person name="Haridas S."/>
            <person name="Albert R."/>
            <person name="Binder M."/>
            <person name="Bloem J."/>
            <person name="Labutti K."/>
            <person name="Salamov A."/>
            <person name="Andreopoulos B."/>
            <person name="Baker S.E."/>
            <person name="Barry K."/>
            <person name="Bills G."/>
            <person name="Bluhm B.H."/>
            <person name="Cannon C."/>
            <person name="Castanera R."/>
            <person name="Culley D.E."/>
            <person name="Daum C."/>
            <person name="Ezra D."/>
            <person name="Gonzalez J.B."/>
            <person name="Henrissat B."/>
            <person name="Kuo A."/>
            <person name="Liang C."/>
            <person name="Lipzen A."/>
            <person name="Lutzoni F."/>
            <person name="Magnuson J."/>
            <person name="Mondo S."/>
            <person name="Nolan M."/>
            <person name="Ohm R."/>
            <person name="Pangilinan J."/>
            <person name="Park H.-J."/>
            <person name="Ramirez L."/>
            <person name="Alfaro M."/>
            <person name="Sun H."/>
            <person name="Tritt A."/>
            <person name="Yoshinaga Y."/>
            <person name="Zwiers L.-H."/>
            <person name="Turgeon B.G."/>
            <person name="Goodwin S.B."/>
            <person name="Spatafora J.W."/>
            <person name="Crous P.W."/>
            <person name="Grigoriev I.V."/>
        </authorList>
    </citation>
    <scope>NUCLEOTIDE SEQUENCE</scope>
    <source>
        <strain evidence="6">IPT5</strain>
    </source>
</reference>
<dbReference type="Pfam" id="PF00732">
    <property type="entry name" value="GMC_oxred_N"/>
    <property type="match status" value="1"/>
</dbReference>
<feature type="active site" description="Proton acceptor" evidence="3">
    <location>
        <position position="590"/>
    </location>
</feature>
<organism evidence="6 7">
    <name type="scientific">Plenodomus tracheiphilus IPT5</name>
    <dbReference type="NCBI Taxonomy" id="1408161"/>
    <lineage>
        <taxon>Eukaryota</taxon>
        <taxon>Fungi</taxon>
        <taxon>Dikarya</taxon>
        <taxon>Ascomycota</taxon>
        <taxon>Pezizomycotina</taxon>
        <taxon>Dothideomycetes</taxon>
        <taxon>Pleosporomycetidae</taxon>
        <taxon>Pleosporales</taxon>
        <taxon>Pleosporineae</taxon>
        <taxon>Leptosphaeriaceae</taxon>
        <taxon>Plenodomus</taxon>
    </lineage>
</organism>